<sequence length="275" mass="32128">MESASKGTWYKLVFKQVQPIHIGYKRYGVINETRVFIPGWTMWGALTNIYGLYTGSYEDIDKVFEEISCFWPSFDKRGNNVLFLSLRDGKLYLGNFSEEKFRTMFVDTIISTAISPVLRSAKDESLHEIDVILPRPREEFVRELDDNISLYWVGILNVKDQKLLSFLKSGLEIFVGGDIKYGLGLLKLEYINECEEISKFKKYNFLEINEEEFNSENLDKMGELIVDIENMINGATLKIKEEKLLFLWDTNNKEKIVELENYKLEKGKLLKNFKD</sequence>
<organism evidence="1 2">
    <name type="scientific">Thermosipho japonicus</name>
    <dbReference type="NCBI Taxonomy" id="90323"/>
    <lineage>
        <taxon>Bacteria</taxon>
        <taxon>Thermotogati</taxon>
        <taxon>Thermotogota</taxon>
        <taxon>Thermotogae</taxon>
        <taxon>Thermotogales</taxon>
        <taxon>Fervidobacteriaceae</taxon>
        <taxon>Thermosipho</taxon>
    </lineage>
</organism>
<proteinExistence type="predicted"/>
<accession>A0A841GSL7</accession>
<reference evidence="1 2" key="1">
    <citation type="submission" date="2020-08" db="EMBL/GenBank/DDBJ databases">
        <title>Genomic Encyclopedia of Type Strains, Phase IV (KMG-IV): sequencing the most valuable type-strain genomes for metagenomic binning, comparative biology and taxonomic classification.</title>
        <authorList>
            <person name="Goeker M."/>
        </authorList>
    </citation>
    <scope>NUCLEOTIDE SEQUENCE [LARGE SCALE GENOMIC DNA]</scope>
    <source>
        <strain evidence="1 2">DSM 13481</strain>
    </source>
</reference>
<name>A0A841GSL7_9BACT</name>
<dbReference type="RefSeq" id="WP_184619416.1">
    <property type="nucleotide sequence ID" value="NZ_JACHEX010000003.1"/>
</dbReference>
<evidence type="ECO:0000313" key="1">
    <source>
        <dbReference type="EMBL" id="MBB6062779.1"/>
    </source>
</evidence>
<gene>
    <name evidence="1" type="ORF">HNP65_001231</name>
</gene>
<evidence type="ECO:0000313" key="2">
    <source>
        <dbReference type="Proteomes" id="UP000555828"/>
    </source>
</evidence>
<dbReference type="AlphaFoldDB" id="A0A841GSL7"/>
<dbReference type="EMBL" id="JACHEX010000003">
    <property type="protein sequence ID" value="MBB6062779.1"/>
    <property type="molecule type" value="Genomic_DNA"/>
</dbReference>
<protein>
    <submittedName>
        <fullName evidence="1">Uncharacterized protein</fullName>
    </submittedName>
</protein>
<dbReference type="Proteomes" id="UP000555828">
    <property type="component" value="Unassembled WGS sequence"/>
</dbReference>
<comment type="caution">
    <text evidence="1">The sequence shown here is derived from an EMBL/GenBank/DDBJ whole genome shotgun (WGS) entry which is preliminary data.</text>
</comment>
<keyword evidence="2" id="KW-1185">Reference proteome</keyword>